<dbReference type="RefSeq" id="WP_090775190.1">
    <property type="nucleotide sequence ID" value="NZ_FMYM01000004.1"/>
</dbReference>
<protein>
    <recommendedName>
        <fullName evidence="4">DUF4944 domain-containing protein</fullName>
    </recommendedName>
</protein>
<proteinExistence type="predicted"/>
<feature type="transmembrane region" description="Helical" evidence="1">
    <location>
        <begin position="6"/>
        <end position="24"/>
    </location>
</feature>
<keyword evidence="1" id="KW-0472">Membrane</keyword>
<evidence type="ECO:0000313" key="2">
    <source>
        <dbReference type="EMBL" id="SDB94976.1"/>
    </source>
</evidence>
<keyword evidence="3" id="KW-1185">Reference proteome</keyword>
<keyword evidence="1" id="KW-0812">Transmembrane</keyword>
<gene>
    <name evidence="2" type="ORF">SAMN05421737_10457</name>
</gene>
<dbReference type="EMBL" id="FMYM01000004">
    <property type="protein sequence ID" value="SDB94976.1"/>
    <property type="molecule type" value="Genomic_DNA"/>
</dbReference>
<accession>A0A1G6HNE9</accession>
<evidence type="ECO:0000256" key="1">
    <source>
        <dbReference type="SAM" id="Phobius"/>
    </source>
</evidence>
<evidence type="ECO:0000313" key="3">
    <source>
        <dbReference type="Proteomes" id="UP000242662"/>
    </source>
</evidence>
<dbReference type="Proteomes" id="UP000242662">
    <property type="component" value="Unassembled WGS sequence"/>
</dbReference>
<evidence type="ECO:0008006" key="4">
    <source>
        <dbReference type="Google" id="ProtNLM"/>
    </source>
</evidence>
<sequence length="156" mass="18042">MTSKKGVVWVLAVVFIFIVGWIVYSINQSPKWVGVSEDGNWKVEYDRDKTSPAGEWVGLIHWTGELGNEVQLMKIELIENDEVIHDLNYYDEDRLIEQNDDASLMRSIGSIFKDGKVKVQLKVYWEDKNGEHEDVIDVLPKKRFFVVPVLDDLENS</sequence>
<dbReference type="OrthoDB" id="2921306at2"/>
<reference evidence="3" key="1">
    <citation type="submission" date="2016-09" db="EMBL/GenBank/DDBJ databases">
        <authorList>
            <person name="Varghese N."/>
            <person name="Submissions S."/>
        </authorList>
    </citation>
    <scope>NUCLEOTIDE SEQUENCE [LARGE SCALE GENOMIC DNA]</scope>
    <source>
        <strain evidence="3">25nlg</strain>
    </source>
</reference>
<organism evidence="2 3">
    <name type="scientific">Shouchella lonarensis</name>
    <dbReference type="NCBI Taxonomy" id="1464122"/>
    <lineage>
        <taxon>Bacteria</taxon>
        <taxon>Bacillati</taxon>
        <taxon>Bacillota</taxon>
        <taxon>Bacilli</taxon>
        <taxon>Bacillales</taxon>
        <taxon>Bacillaceae</taxon>
        <taxon>Shouchella</taxon>
    </lineage>
</organism>
<dbReference type="AlphaFoldDB" id="A0A1G6HNE9"/>
<keyword evidence="1" id="KW-1133">Transmembrane helix</keyword>
<name>A0A1G6HNE9_9BACI</name>